<protein>
    <submittedName>
        <fullName evidence="3">Uncharacterized protein</fullName>
    </submittedName>
</protein>
<feature type="signal peptide" evidence="2">
    <location>
        <begin position="1"/>
        <end position="20"/>
    </location>
</feature>
<feature type="compositionally biased region" description="Polar residues" evidence="1">
    <location>
        <begin position="164"/>
        <end position="174"/>
    </location>
</feature>
<gene>
    <name evidence="3" type="ORF">DAEQUDRAFT_761527</name>
</gene>
<feature type="region of interest" description="Disordered" evidence="1">
    <location>
        <begin position="151"/>
        <end position="174"/>
    </location>
</feature>
<evidence type="ECO:0000256" key="2">
    <source>
        <dbReference type="SAM" id="SignalP"/>
    </source>
</evidence>
<feature type="chain" id="PRO_5007867300" evidence="2">
    <location>
        <begin position="21"/>
        <end position="174"/>
    </location>
</feature>
<dbReference type="OrthoDB" id="2797650at2759"/>
<dbReference type="EMBL" id="KV429034">
    <property type="protein sequence ID" value="KZT74075.1"/>
    <property type="molecule type" value="Genomic_DNA"/>
</dbReference>
<evidence type="ECO:0000256" key="1">
    <source>
        <dbReference type="SAM" id="MobiDB-lite"/>
    </source>
</evidence>
<accession>A0A165TWY3</accession>
<organism evidence="3 4">
    <name type="scientific">Daedalea quercina L-15889</name>
    <dbReference type="NCBI Taxonomy" id="1314783"/>
    <lineage>
        <taxon>Eukaryota</taxon>
        <taxon>Fungi</taxon>
        <taxon>Dikarya</taxon>
        <taxon>Basidiomycota</taxon>
        <taxon>Agaricomycotina</taxon>
        <taxon>Agaricomycetes</taxon>
        <taxon>Polyporales</taxon>
        <taxon>Fomitopsis</taxon>
    </lineage>
</organism>
<evidence type="ECO:0000313" key="3">
    <source>
        <dbReference type="EMBL" id="KZT74075.1"/>
    </source>
</evidence>
<evidence type="ECO:0000313" key="4">
    <source>
        <dbReference type="Proteomes" id="UP000076727"/>
    </source>
</evidence>
<dbReference type="Proteomes" id="UP000076727">
    <property type="component" value="Unassembled WGS sequence"/>
</dbReference>
<sequence length="174" mass="18420">MPSIKSAFLALLLLVPLVQSSPVVPTASPAHAPWRIRNEPDSLLGRRYVVQNHPSAAVAQDTPAPPHPRSYAPHQVSSTRSARFAKYIAERAATNERIQTSGGTIVNDYVSDVGPAPGGVQVTKAGNAEVEEMPTSYRPYNTAVTLVARPSGTAKATIDKTKSKSATTKHGQAA</sequence>
<keyword evidence="4" id="KW-1185">Reference proteome</keyword>
<proteinExistence type="predicted"/>
<keyword evidence="2" id="KW-0732">Signal</keyword>
<dbReference type="AlphaFoldDB" id="A0A165TWY3"/>
<reference evidence="3 4" key="1">
    <citation type="journal article" date="2016" name="Mol. Biol. Evol.">
        <title>Comparative Genomics of Early-Diverging Mushroom-Forming Fungi Provides Insights into the Origins of Lignocellulose Decay Capabilities.</title>
        <authorList>
            <person name="Nagy L.G."/>
            <person name="Riley R."/>
            <person name="Tritt A."/>
            <person name="Adam C."/>
            <person name="Daum C."/>
            <person name="Floudas D."/>
            <person name="Sun H."/>
            <person name="Yadav J.S."/>
            <person name="Pangilinan J."/>
            <person name="Larsson K.H."/>
            <person name="Matsuura K."/>
            <person name="Barry K."/>
            <person name="Labutti K."/>
            <person name="Kuo R."/>
            <person name="Ohm R.A."/>
            <person name="Bhattacharya S.S."/>
            <person name="Shirouzu T."/>
            <person name="Yoshinaga Y."/>
            <person name="Martin F.M."/>
            <person name="Grigoriev I.V."/>
            <person name="Hibbett D.S."/>
        </authorList>
    </citation>
    <scope>NUCLEOTIDE SEQUENCE [LARGE SCALE GENOMIC DNA]</scope>
    <source>
        <strain evidence="3 4">L-15889</strain>
    </source>
</reference>
<feature type="region of interest" description="Disordered" evidence="1">
    <location>
        <begin position="57"/>
        <end position="78"/>
    </location>
</feature>
<name>A0A165TWY3_9APHY</name>